<dbReference type="EMBL" id="CP145607">
    <property type="protein sequence ID" value="WWM71301.1"/>
    <property type="molecule type" value="Genomic_DNA"/>
</dbReference>
<reference evidence="1 2" key="1">
    <citation type="submission" date="2024-02" db="EMBL/GenBank/DDBJ databases">
        <title>Full genome sequence of Sphingomonas kaistensis.</title>
        <authorList>
            <person name="Poletto B.L."/>
            <person name="Silva G."/>
            <person name="Galante D."/>
            <person name="Campos K.R."/>
            <person name="Santos M.B.N."/>
            <person name="Sacchi C.T."/>
        </authorList>
    </citation>
    <scope>NUCLEOTIDE SEQUENCE [LARGE SCALE GENOMIC DNA]</scope>
    <source>
        <strain evidence="1 2">MA4R</strain>
    </source>
</reference>
<organism evidence="1 2">
    <name type="scientific">Sphingomonas kaistensis</name>
    <dbReference type="NCBI Taxonomy" id="298708"/>
    <lineage>
        <taxon>Bacteria</taxon>
        <taxon>Pseudomonadati</taxon>
        <taxon>Pseudomonadota</taxon>
        <taxon>Alphaproteobacteria</taxon>
        <taxon>Sphingomonadales</taxon>
        <taxon>Sphingomonadaceae</taxon>
        <taxon>Sphingomonas</taxon>
    </lineage>
</organism>
<sequence length="102" mass="11370">MSELTAMSGSKNYDSLMHEVCVERGWCGGIVDEKPSHVDDFIPATGTVSAVQFFDWLFLADGVNPNEEPEKWQSHKDGLVAAFIRHMGADVVEASRLKWDLD</sequence>
<evidence type="ECO:0000313" key="1">
    <source>
        <dbReference type="EMBL" id="WWM71301.1"/>
    </source>
</evidence>
<name>A0ABZ2G2I7_9SPHN</name>
<evidence type="ECO:0000313" key="2">
    <source>
        <dbReference type="Proteomes" id="UP001382935"/>
    </source>
</evidence>
<keyword evidence="2" id="KW-1185">Reference proteome</keyword>
<dbReference type="RefSeq" id="WP_338504702.1">
    <property type="nucleotide sequence ID" value="NZ_CP145607.1"/>
</dbReference>
<gene>
    <name evidence="1" type="ORF">V6R86_11630</name>
</gene>
<proteinExistence type="predicted"/>
<accession>A0ABZ2G2I7</accession>
<dbReference type="Proteomes" id="UP001382935">
    <property type="component" value="Chromosome"/>
</dbReference>
<protein>
    <submittedName>
        <fullName evidence="1">Uncharacterized protein</fullName>
    </submittedName>
</protein>